<keyword evidence="1" id="KW-0175">Coiled coil</keyword>
<organism evidence="3 4">
    <name type="scientific">Bodo saltans</name>
    <name type="common">Flagellated protozoan</name>
    <dbReference type="NCBI Taxonomy" id="75058"/>
    <lineage>
        <taxon>Eukaryota</taxon>
        <taxon>Discoba</taxon>
        <taxon>Euglenozoa</taxon>
        <taxon>Kinetoplastea</taxon>
        <taxon>Metakinetoplastina</taxon>
        <taxon>Eubodonida</taxon>
        <taxon>Bodonidae</taxon>
        <taxon>Bodo</taxon>
    </lineage>
</organism>
<protein>
    <submittedName>
        <fullName evidence="3">Uncharacterized protein</fullName>
    </submittedName>
</protein>
<keyword evidence="4" id="KW-1185">Reference proteome</keyword>
<dbReference type="VEuPathDB" id="TriTrypDB:BSAL_37785"/>
<dbReference type="EMBL" id="CYKH01002050">
    <property type="protein sequence ID" value="CUG92511.1"/>
    <property type="molecule type" value="Genomic_DNA"/>
</dbReference>
<feature type="coiled-coil region" evidence="1">
    <location>
        <begin position="598"/>
        <end position="756"/>
    </location>
</feature>
<feature type="region of interest" description="Disordered" evidence="2">
    <location>
        <begin position="841"/>
        <end position="937"/>
    </location>
</feature>
<feature type="region of interest" description="Disordered" evidence="2">
    <location>
        <begin position="479"/>
        <end position="506"/>
    </location>
</feature>
<feature type="region of interest" description="Disordered" evidence="2">
    <location>
        <begin position="438"/>
        <end position="464"/>
    </location>
</feature>
<feature type="compositionally biased region" description="Polar residues" evidence="2">
    <location>
        <begin position="762"/>
        <end position="772"/>
    </location>
</feature>
<evidence type="ECO:0000313" key="3">
    <source>
        <dbReference type="EMBL" id="CUG92511.1"/>
    </source>
</evidence>
<accession>A0A0S4JLW8</accession>
<dbReference type="AlphaFoldDB" id="A0A0S4JLW8"/>
<feature type="compositionally biased region" description="Low complexity" evidence="2">
    <location>
        <begin position="877"/>
        <end position="888"/>
    </location>
</feature>
<evidence type="ECO:0000256" key="1">
    <source>
        <dbReference type="SAM" id="Coils"/>
    </source>
</evidence>
<name>A0A0S4JLW8_BODSA</name>
<evidence type="ECO:0000256" key="2">
    <source>
        <dbReference type="SAM" id="MobiDB-lite"/>
    </source>
</evidence>
<feature type="compositionally biased region" description="Polar residues" evidence="2">
    <location>
        <begin position="533"/>
        <end position="553"/>
    </location>
</feature>
<sequence>MAFSSTYDASARVADLFAEWDDNSACSNASPSSSTTPSVVLCEVFGIGVLQQLLREVLGAASFRKLTSRIEEGEGRRTHRTVVFVNAVQLSSGNLDNVLRSAAYAAPPSDICSASVTGAGGARRVVYHGSLNSYRSPQLLWDSSLTSEEMPQQFDDVDDENVLQSRIRKVFEQHPHLQRSPVLVTVSVGLVETTAVGEQHGASGDNVQWFDIHIADGIGGSGLLPEVVARCCSAVVAESHTVSTYDVVDNAAMRFWIPFLNLLHPRHTDAAVLVSVASSSHLIELHYFHDVMKKYFDASNDDMYVAVTRSIPREGELTIPVQFTAGAKKLVAESLLIDHALLCGEATPLAVFTRLNSALNGTLHPATFIGASSPPPKDPKSQFPLVSGGGGHLESVEMLIEEVEKVPLSQALLSPGMRRNSPDNVGETMLPNSSTYVSIADGSSMMSPPGGGAPPQQPPASRSGRVVVASVFDRLLAATPSPKSVARRKSSNSPNPGKRPPFVPGGGKVIAAAAAAHNPSIEVQAEIEPKPRISQQRNGSTDTAAAENRTPSTADAPFASSITTLPQRSAEDEEKHNLLQARFESLQSKFDSTVKELTKESETKLISKERELARLSERVKALQGQLDNAIEDNLQSTRTPATASTALLSEEDIRQLQSSLQDAEVTIRRIEEDKTRLEQMLEFSKRETESKTAAIEQQLKRQQQRLELNATKKLADDAAQQESRFALARSALEKQVEALANENQMLKDDKKNLVASMRMLRQASSGSGSPSVNGDGEFSPASSAIVDKKLSEMKGQLMNVRLELSQIHSERDALYQKDEAKSEQIATLQATIDMLKSQLAAERKTGGGGSGGDHHHILTSSHQHHSTAGGGGAWNMSSPSSSQQELQSFPGMAPVSTATSSGGVRRPTGPVAVSRISTSAVQQPQRRASGSPIRPGVAHYLLQQRLDPTEMVSPRKASQR</sequence>
<proteinExistence type="predicted"/>
<evidence type="ECO:0000313" key="4">
    <source>
        <dbReference type="Proteomes" id="UP000051952"/>
    </source>
</evidence>
<gene>
    <name evidence="3" type="ORF">BSAL_37785</name>
</gene>
<feature type="region of interest" description="Disordered" evidence="2">
    <location>
        <begin position="522"/>
        <end position="561"/>
    </location>
</feature>
<reference evidence="4" key="1">
    <citation type="submission" date="2015-09" db="EMBL/GenBank/DDBJ databases">
        <authorList>
            <consortium name="Pathogen Informatics"/>
        </authorList>
    </citation>
    <scope>NUCLEOTIDE SEQUENCE [LARGE SCALE GENOMIC DNA]</scope>
    <source>
        <strain evidence="4">Lake Konstanz</strain>
    </source>
</reference>
<feature type="compositionally biased region" description="Polar residues" evidence="2">
    <location>
        <begin position="915"/>
        <end position="928"/>
    </location>
</feature>
<dbReference type="Proteomes" id="UP000051952">
    <property type="component" value="Unassembled WGS sequence"/>
</dbReference>
<feature type="region of interest" description="Disordered" evidence="2">
    <location>
        <begin position="761"/>
        <end position="780"/>
    </location>
</feature>